<evidence type="ECO:0000256" key="2">
    <source>
        <dbReference type="ARBA" id="ARBA00023015"/>
    </source>
</evidence>
<dbReference type="AlphaFoldDB" id="A0A3D8Q8B5"/>
<feature type="compositionally biased region" description="Polar residues" evidence="6">
    <location>
        <begin position="594"/>
        <end position="603"/>
    </location>
</feature>
<dbReference type="Pfam" id="PF13426">
    <property type="entry name" value="PAS_9"/>
    <property type="match status" value="1"/>
</dbReference>
<comment type="caution">
    <text evidence="8">The sequence shown here is derived from an EMBL/GenBank/DDBJ whole genome shotgun (WGS) entry which is preliminary data.</text>
</comment>
<feature type="compositionally biased region" description="Low complexity" evidence="6">
    <location>
        <begin position="317"/>
        <end position="331"/>
    </location>
</feature>
<dbReference type="Proteomes" id="UP000256645">
    <property type="component" value="Unassembled WGS sequence"/>
</dbReference>
<dbReference type="SUPFAM" id="SSF55785">
    <property type="entry name" value="PYP-like sensor domain (PAS domain)"/>
    <property type="match status" value="2"/>
</dbReference>
<accession>A0A3D8Q8B5</accession>
<keyword evidence="2" id="KW-0805">Transcription regulation</keyword>
<proteinExistence type="predicted"/>
<name>A0A3D8Q8B5_9HELO</name>
<keyword evidence="4" id="KW-0804">Transcription</keyword>
<protein>
    <recommendedName>
        <fullName evidence="7">PAS domain-containing protein</fullName>
    </recommendedName>
</protein>
<feature type="compositionally biased region" description="Polar residues" evidence="6">
    <location>
        <begin position="568"/>
        <end position="581"/>
    </location>
</feature>
<dbReference type="PANTHER" id="PTHR23043:SF17">
    <property type="entry name" value="PROTEIN SIMILAR"/>
    <property type="match status" value="1"/>
</dbReference>
<evidence type="ECO:0000256" key="5">
    <source>
        <dbReference type="ARBA" id="ARBA00023242"/>
    </source>
</evidence>
<evidence type="ECO:0000313" key="8">
    <source>
        <dbReference type="EMBL" id="RDW58073.1"/>
    </source>
</evidence>
<feature type="compositionally biased region" description="Polar residues" evidence="6">
    <location>
        <begin position="232"/>
        <end position="244"/>
    </location>
</feature>
<dbReference type="CDD" id="cd00130">
    <property type="entry name" value="PAS"/>
    <property type="match status" value="2"/>
</dbReference>
<comment type="subcellular location">
    <subcellularLocation>
        <location evidence="1">Nucleus</location>
    </subcellularLocation>
</comment>
<evidence type="ECO:0000256" key="1">
    <source>
        <dbReference type="ARBA" id="ARBA00004123"/>
    </source>
</evidence>
<dbReference type="Pfam" id="PF08447">
    <property type="entry name" value="PAS_3"/>
    <property type="match status" value="1"/>
</dbReference>
<reference evidence="8 9" key="1">
    <citation type="journal article" date="2018" name="IMA Fungus">
        <title>IMA Genome-F 9: Draft genome sequence of Annulohypoxylon stygium, Aspergillus mulundensis, Berkeleyomyces basicola (syn. Thielaviopsis basicola), Ceratocystis smalleyi, two Cercospora beticola strains, Coleophoma cylindrospora, Fusarium fracticaudum, Phialophora cf. hyalina, and Morchella septimelata.</title>
        <authorList>
            <person name="Wingfield B.D."/>
            <person name="Bills G.F."/>
            <person name="Dong Y."/>
            <person name="Huang W."/>
            <person name="Nel W.J."/>
            <person name="Swalarsk-Parry B.S."/>
            <person name="Vaghefi N."/>
            <person name="Wilken P.M."/>
            <person name="An Z."/>
            <person name="de Beer Z.W."/>
            <person name="De Vos L."/>
            <person name="Chen L."/>
            <person name="Duong T.A."/>
            <person name="Gao Y."/>
            <person name="Hammerbacher A."/>
            <person name="Kikkert J.R."/>
            <person name="Li Y."/>
            <person name="Li H."/>
            <person name="Li K."/>
            <person name="Li Q."/>
            <person name="Liu X."/>
            <person name="Ma X."/>
            <person name="Naidoo K."/>
            <person name="Pethybridge S.J."/>
            <person name="Sun J."/>
            <person name="Steenkamp E.T."/>
            <person name="van der Nest M.A."/>
            <person name="van Wyk S."/>
            <person name="Wingfield M.J."/>
            <person name="Xiong C."/>
            <person name="Yue Q."/>
            <person name="Zhang X."/>
        </authorList>
    </citation>
    <scope>NUCLEOTIDE SEQUENCE [LARGE SCALE GENOMIC DNA]</scope>
    <source>
        <strain evidence="8 9">BP6252</strain>
    </source>
</reference>
<dbReference type="GO" id="GO:0000977">
    <property type="term" value="F:RNA polymerase II transcription regulatory region sequence-specific DNA binding"/>
    <property type="evidence" value="ECO:0007669"/>
    <property type="project" value="TreeGrafter"/>
</dbReference>
<dbReference type="InterPro" id="IPR035965">
    <property type="entry name" value="PAS-like_dom_sf"/>
</dbReference>
<evidence type="ECO:0000259" key="7">
    <source>
        <dbReference type="PROSITE" id="PS50112"/>
    </source>
</evidence>
<dbReference type="OrthoDB" id="411251at2759"/>
<dbReference type="GO" id="GO:0000981">
    <property type="term" value="F:DNA-binding transcription factor activity, RNA polymerase II-specific"/>
    <property type="evidence" value="ECO:0007669"/>
    <property type="project" value="TreeGrafter"/>
</dbReference>
<keyword evidence="9" id="KW-1185">Reference proteome</keyword>
<dbReference type="Gene3D" id="3.30.450.20">
    <property type="entry name" value="PAS domain"/>
    <property type="match status" value="2"/>
</dbReference>
<dbReference type="EMBL" id="PDLM01000018">
    <property type="protein sequence ID" value="RDW58073.1"/>
    <property type="molecule type" value="Genomic_DNA"/>
</dbReference>
<feature type="domain" description="PAS" evidence="7">
    <location>
        <begin position="166"/>
        <end position="212"/>
    </location>
</feature>
<feature type="domain" description="PAS" evidence="7">
    <location>
        <begin position="1"/>
        <end position="63"/>
    </location>
</feature>
<dbReference type="STRING" id="1849047.A0A3D8Q8B5"/>
<evidence type="ECO:0000256" key="4">
    <source>
        <dbReference type="ARBA" id="ARBA00023163"/>
    </source>
</evidence>
<feature type="region of interest" description="Disordered" evidence="6">
    <location>
        <begin position="231"/>
        <end position="338"/>
    </location>
</feature>
<feature type="compositionally biased region" description="Polar residues" evidence="6">
    <location>
        <begin position="258"/>
        <end position="278"/>
    </location>
</feature>
<sequence length="668" mass="73515">METTFMTIHNLSAEANIQWASESITEVLGYEPEEVIGRSCFEYFHPDEVPFARKVHSKGVMLDKAAVLHYAQIKARNNLWVSCECVFTIVHDVLVACTSIYRGSPRNELRAAKAPSIRRIFSSSPKDPRYHMLEELSAKFRTSPQPSLHEPRAALILNRFSHNLYVLYATNAVSDILGLSPDEIRGKSFYECIQDDCRLDAIRVLESAKANDSIAYLRFRYLDPRLADAAAQNDQEMQDAVQSSDSEDGGVELHSNRDSSSNGPSTAPPVGTSNSSSDDAPRYSSAELVSPTKRTSSEGSSEMDHAGAVVFDEAPGARSSTSSLPLSARSRVGTSGPHSVEPVPVIEIEAVISCTSDGLVAVLRRARPLIIDGQQVNASPQSAGVFAAPWGANPIRPHQFQPEDPRLQFRHGFSPNPEPARPSIEVGGPSQDSFMNAIRETAVFAWSLAGINGNIASYGRGTPRGEAQPPDGLPIWDPHAQPGNYMPPENQALQRWIHVDQRTSQFGHDHSLPYQFRWHQEQSLQYYPGYGVGLSQPLGHQPAYQGRFTQNYRNPGYDVYYNIYHNPNSQAAHSRDPSTFPQAPPAGYGYQPNVHGQDNQGYGQMNFGYDERNQGSGYGQMDGSRGYDQAGQVDDNHDSGMQTPHSYDRGQGPTSGDGNMGGNPPWYQ</sequence>
<dbReference type="InterPro" id="IPR013655">
    <property type="entry name" value="PAS_fold_3"/>
</dbReference>
<dbReference type="InterPro" id="IPR000014">
    <property type="entry name" value="PAS"/>
</dbReference>
<evidence type="ECO:0000256" key="6">
    <source>
        <dbReference type="SAM" id="MobiDB-lite"/>
    </source>
</evidence>
<dbReference type="PANTHER" id="PTHR23043">
    <property type="entry name" value="HYPOXIA-INDUCIBLE FACTOR 1 ALPHA"/>
    <property type="match status" value="1"/>
</dbReference>
<dbReference type="GO" id="GO:0005634">
    <property type="term" value="C:nucleus"/>
    <property type="evidence" value="ECO:0007669"/>
    <property type="project" value="UniProtKB-SubCell"/>
</dbReference>
<dbReference type="PROSITE" id="PS50112">
    <property type="entry name" value="PAS"/>
    <property type="match status" value="2"/>
</dbReference>
<evidence type="ECO:0000313" key="9">
    <source>
        <dbReference type="Proteomes" id="UP000256645"/>
    </source>
</evidence>
<dbReference type="SMART" id="SM00091">
    <property type="entry name" value="PAS"/>
    <property type="match status" value="2"/>
</dbReference>
<keyword evidence="5" id="KW-0539">Nucleus</keyword>
<feature type="region of interest" description="Disordered" evidence="6">
    <location>
        <begin position="568"/>
        <end position="668"/>
    </location>
</feature>
<gene>
    <name evidence="8" type="ORF">BP6252_13484</name>
</gene>
<keyword evidence="3" id="KW-0238">DNA-binding</keyword>
<organism evidence="8 9">
    <name type="scientific">Coleophoma cylindrospora</name>
    <dbReference type="NCBI Taxonomy" id="1849047"/>
    <lineage>
        <taxon>Eukaryota</taxon>
        <taxon>Fungi</taxon>
        <taxon>Dikarya</taxon>
        <taxon>Ascomycota</taxon>
        <taxon>Pezizomycotina</taxon>
        <taxon>Leotiomycetes</taxon>
        <taxon>Helotiales</taxon>
        <taxon>Dermateaceae</taxon>
        <taxon>Coleophoma</taxon>
    </lineage>
</organism>
<evidence type="ECO:0000256" key="3">
    <source>
        <dbReference type="ARBA" id="ARBA00023125"/>
    </source>
</evidence>